<accession>A0A809WTM2</accession>
<dbReference type="EMBL" id="AP023091">
    <property type="protein sequence ID" value="BCE17803.1"/>
    <property type="molecule type" value="Genomic_DNA"/>
</dbReference>
<dbReference type="AlphaFoldDB" id="A0A809WTM2"/>
<proteinExistence type="predicted"/>
<reference evidence="1" key="1">
    <citation type="submission" date="2020-05" db="EMBL/GenBank/DDBJ databases">
        <title>Complete genome sequence of Bradyrhizobium diazoefficiens XF1 isolated from soybean nodule.</title>
        <authorList>
            <person name="Noda R."/>
            <person name="Kakizaki K."/>
            <person name="Minamisawa K."/>
        </authorList>
    </citation>
    <scope>NUCLEOTIDE SEQUENCE</scope>
    <source>
        <strain evidence="1">XF1</strain>
    </source>
</reference>
<organism evidence="1">
    <name type="scientific">Bradyrhizobium diazoefficiens</name>
    <dbReference type="NCBI Taxonomy" id="1355477"/>
    <lineage>
        <taxon>Bacteria</taxon>
        <taxon>Pseudomonadati</taxon>
        <taxon>Pseudomonadota</taxon>
        <taxon>Alphaproteobacteria</taxon>
        <taxon>Hyphomicrobiales</taxon>
        <taxon>Nitrobacteraceae</taxon>
        <taxon>Bradyrhizobium</taxon>
    </lineage>
</organism>
<name>A0A809WTM2_9BRAD</name>
<sequence length="92" mass="9808">MAMVWTISSRAAGRATSMCGPLADELARLFFVNSAAALSRAKAIGEICDAAEEFCAEAFHLKRRLATDNALPKSLRRAIDAAAADDQEGDHV</sequence>
<evidence type="ECO:0000313" key="1">
    <source>
        <dbReference type="EMBL" id="BCE17803.1"/>
    </source>
</evidence>
<gene>
    <name evidence="1" type="ORF">XF1B_04840</name>
</gene>
<protein>
    <submittedName>
        <fullName evidence="1">Uncharacterized protein</fullName>
    </submittedName>
</protein>